<dbReference type="EMBL" id="CACVKT020008919">
    <property type="protein sequence ID" value="CAC5418432.1"/>
    <property type="molecule type" value="Genomic_DNA"/>
</dbReference>
<keyword evidence="3" id="KW-1185">Reference proteome</keyword>
<protein>
    <submittedName>
        <fullName evidence="2">Uncharacterized protein</fullName>
    </submittedName>
</protein>
<accession>A0A6J8EFH0</accession>
<keyword evidence="1" id="KW-1133">Transmembrane helix</keyword>
<evidence type="ECO:0000313" key="2">
    <source>
        <dbReference type="EMBL" id="CAC5418432.1"/>
    </source>
</evidence>
<feature type="transmembrane region" description="Helical" evidence="1">
    <location>
        <begin position="198"/>
        <end position="219"/>
    </location>
</feature>
<evidence type="ECO:0000313" key="3">
    <source>
        <dbReference type="Proteomes" id="UP000507470"/>
    </source>
</evidence>
<reference evidence="2 3" key="1">
    <citation type="submission" date="2020-06" db="EMBL/GenBank/DDBJ databases">
        <authorList>
            <person name="Li R."/>
            <person name="Bekaert M."/>
        </authorList>
    </citation>
    <scope>NUCLEOTIDE SEQUENCE [LARGE SCALE GENOMIC DNA]</scope>
    <source>
        <strain evidence="3">wild</strain>
    </source>
</reference>
<organism evidence="2 3">
    <name type="scientific">Mytilus coruscus</name>
    <name type="common">Sea mussel</name>
    <dbReference type="NCBI Taxonomy" id="42192"/>
    <lineage>
        <taxon>Eukaryota</taxon>
        <taxon>Metazoa</taxon>
        <taxon>Spiralia</taxon>
        <taxon>Lophotrochozoa</taxon>
        <taxon>Mollusca</taxon>
        <taxon>Bivalvia</taxon>
        <taxon>Autobranchia</taxon>
        <taxon>Pteriomorphia</taxon>
        <taxon>Mytilida</taxon>
        <taxon>Mytiloidea</taxon>
        <taxon>Mytilidae</taxon>
        <taxon>Mytilinae</taxon>
        <taxon>Mytilus</taxon>
    </lineage>
</organism>
<gene>
    <name evidence="2" type="ORF">MCOR_50868</name>
</gene>
<name>A0A6J8EFH0_MYTCO</name>
<evidence type="ECO:0000256" key="1">
    <source>
        <dbReference type="SAM" id="Phobius"/>
    </source>
</evidence>
<dbReference type="AlphaFoldDB" id="A0A6J8EFH0"/>
<keyword evidence="1" id="KW-0472">Membrane</keyword>
<sequence length="233" mass="26674">MVCPSAEQWYLRAVIKCPSLDQYTCLSDFSDQIYNESCSGPIVALPGERRVNSNKNFDIKPCTFERYQPVTFSSTHGSACLFQKGKCSEEGLLLYNNGTSEMDRTCRCDYTRGFSFMSTHRTDPCSCNAATEDCSCYKKECNESQVLSPDYKCINETQQQSTFLCSFISSIDSVKNITDVVTVNVYEPILPNTQVYRYAATCCTIILVIMIVFYILWVYRWEQTVIKKFEECE</sequence>
<keyword evidence="1" id="KW-0812">Transmembrane</keyword>
<dbReference type="Proteomes" id="UP000507470">
    <property type="component" value="Unassembled WGS sequence"/>
</dbReference>
<dbReference type="OrthoDB" id="6090904at2759"/>
<proteinExistence type="predicted"/>